<evidence type="ECO:0000313" key="2">
    <source>
        <dbReference type="Proteomes" id="UP000298327"/>
    </source>
</evidence>
<organism evidence="1 2">
    <name type="scientific">Dentipellis fragilis</name>
    <dbReference type="NCBI Taxonomy" id="205917"/>
    <lineage>
        <taxon>Eukaryota</taxon>
        <taxon>Fungi</taxon>
        <taxon>Dikarya</taxon>
        <taxon>Basidiomycota</taxon>
        <taxon>Agaricomycotina</taxon>
        <taxon>Agaricomycetes</taxon>
        <taxon>Russulales</taxon>
        <taxon>Hericiaceae</taxon>
        <taxon>Dentipellis</taxon>
    </lineage>
</organism>
<comment type="caution">
    <text evidence="1">The sequence shown here is derived from an EMBL/GenBank/DDBJ whole genome shotgun (WGS) entry which is preliminary data.</text>
</comment>
<accession>A0A4Y9Y4H6</accession>
<proteinExistence type="predicted"/>
<protein>
    <submittedName>
        <fullName evidence="1">Uncharacterized protein</fullName>
    </submittedName>
</protein>
<feature type="non-terminal residue" evidence="1">
    <location>
        <position position="1"/>
    </location>
</feature>
<keyword evidence="2" id="KW-1185">Reference proteome</keyword>
<reference evidence="1 2" key="1">
    <citation type="submission" date="2019-02" db="EMBL/GenBank/DDBJ databases">
        <title>Genome sequencing of the rare red list fungi Dentipellis fragilis.</title>
        <authorList>
            <person name="Buettner E."/>
            <person name="Kellner H."/>
        </authorList>
    </citation>
    <scope>NUCLEOTIDE SEQUENCE [LARGE SCALE GENOMIC DNA]</scope>
    <source>
        <strain evidence="1 2">DSM 105465</strain>
    </source>
</reference>
<name>A0A4Y9Y4H6_9AGAM</name>
<dbReference type="AlphaFoldDB" id="A0A4Y9Y4H6"/>
<dbReference type="Proteomes" id="UP000298327">
    <property type="component" value="Unassembled WGS sequence"/>
</dbReference>
<evidence type="ECO:0000313" key="1">
    <source>
        <dbReference type="EMBL" id="TFY56818.1"/>
    </source>
</evidence>
<sequence length="67" mass="6609">GQRWRQSGSGMVLGINPGAPGTNNSFQDFQDIALAIGVALKAEAEATAADAAGLAAYSSIESTAAAA</sequence>
<dbReference type="EMBL" id="SEOQ01000796">
    <property type="protein sequence ID" value="TFY56818.1"/>
    <property type="molecule type" value="Genomic_DNA"/>
</dbReference>
<gene>
    <name evidence="1" type="ORF">EVG20_g8776</name>
</gene>